<reference evidence="2" key="1">
    <citation type="journal article" date="2014" name="Front. Microbiol.">
        <title>High frequency of phylogenetically diverse reductive dehalogenase-homologous genes in deep subseafloor sedimentary metagenomes.</title>
        <authorList>
            <person name="Kawai M."/>
            <person name="Futagami T."/>
            <person name="Toyoda A."/>
            <person name="Takaki Y."/>
            <person name="Nishi S."/>
            <person name="Hori S."/>
            <person name="Arai W."/>
            <person name="Tsubouchi T."/>
            <person name="Morono Y."/>
            <person name="Uchiyama I."/>
            <person name="Ito T."/>
            <person name="Fujiyama A."/>
            <person name="Inagaki F."/>
            <person name="Takami H."/>
        </authorList>
    </citation>
    <scope>NUCLEOTIDE SEQUENCE</scope>
    <source>
        <strain evidence="2">Expedition CK06-06</strain>
    </source>
</reference>
<evidence type="ECO:0000313" key="2">
    <source>
        <dbReference type="EMBL" id="GAH78209.1"/>
    </source>
</evidence>
<proteinExistence type="predicted"/>
<name>X1JIT4_9ZZZZ</name>
<comment type="caution">
    <text evidence="2">The sequence shown here is derived from an EMBL/GenBank/DDBJ whole genome shotgun (WGS) entry which is preliminary data.</text>
</comment>
<organism evidence="2">
    <name type="scientific">marine sediment metagenome</name>
    <dbReference type="NCBI Taxonomy" id="412755"/>
    <lineage>
        <taxon>unclassified sequences</taxon>
        <taxon>metagenomes</taxon>
        <taxon>ecological metagenomes</taxon>
    </lineage>
</organism>
<keyword evidence="1" id="KW-1133">Transmembrane helix</keyword>
<feature type="transmembrane region" description="Helical" evidence="1">
    <location>
        <begin position="15"/>
        <end position="34"/>
    </location>
</feature>
<evidence type="ECO:0000256" key="1">
    <source>
        <dbReference type="SAM" id="Phobius"/>
    </source>
</evidence>
<keyword evidence="1" id="KW-0472">Membrane</keyword>
<keyword evidence="1" id="KW-0812">Transmembrane</keyword>
<protein>
    <submittedName>
        <fullName evidence="2">Uncharacterized protein</fullName>
    </submittedName>
</protein>
<accession>X1JIT4</accession>
<gene>
    <name evidence="2" type="ORF">S03H2_66118</name>
</gene>
<dbReference type="EMBL" id="BARU01043138">
    <property type="protein sequence ID" value="GAH78209.1"/>
    <property type="molecule type" value="Genomic_DNA"/>
</dbReference>
<sequence>MSIWNVGLCDLPETYGIIVLIIFTLCVCAIAYMFGKKHERKQHP</sequence>
<dbReference type="AlphaFoldDB" id="X1JIT4"/>